<dbReference type="AlphaFoldDB" id="A0A6B8J5Z3"/>
<dbReference type="Proteomes" id="UP000625930">
    <property type="component" value="Unassembled WGS sequence"/>
</dbReference>
<comment type="caution">
    <text evidence="1">The sequence shown here is derived from an EMBL/GenBank/DDBJ whole genome shotgun (WGS) entry which is preliminary data.</text>
</comment>
<evidence type="ECO:0000313" key="1">
    <source>
        <dbReference type="EMBL" id="MBH1652539.1"/>
    </source>
</evidence>
<reference evidence="1" key="1">
    <citation type="submission" date="2020-11" db="EMBL/GenBank/DDBJ databases">
        <title>Enhanced detection system for hospital associated transmission using whole genome sequencing surveillance.</title>
        <authorList>
            <person name="Harrison L.H."/>
            <person name="Van Tyne D."/>
            <person name="Marsh J.W."/>
            <person name="Griffith M.P."/>
            <person name="Snyder D.J."/>
            <person name="Cooper V.S."/>
            <person name="Mustapha M."/>
        </authorList>
    </citation>
    <scope>NUCLEOTIDE SEQUENCE</scope>
    <source>
        <strain evidence="1">STEN00091</strain>
    </source>
</reference>
<accession>A0A6B8J5Z3</accession>
<name>A0A6B8J5Z3_STEMA</name>
<sequence>MFRPRIICSPRDLTDPDGGKIYTISANGETVEPAPFVRRLVEVKQLREVSWDRTPHFTIFHQGESRPYLILAWWGNDNELFTSVSVQTGKEWVEQPDRYSFCLYDLEVFWAERNIFIETLYCRTPSLERYQMTRHPWSSDPSDPAIR</sequence>
<organism evidence="1 2">
    <name type="scientific">Stenotrophomonas maltophilia</name>
    <name type="common">Pseudomonas maltophilia</name>
    <name type="synonym">Xanthomonas maltophilia</name>
    <dbReference type="NCBI Taxonomy" id="40324"/>
    <lineage>
        <taxon>Bacteria</taxon>
        <taxon>Pseudomonadati</taxon>
        <taxon>Pseudomonadota</taxon>
        <taxon>Gammaproteobacteria</taxon>
        <taxon>Lysobacterales</taxon>
        <taxon>Lysobacteraceae</taxon>
        <taxon>Stenotrophomonas</taxon>
        <taxon>Stenotrophomonas maltophilia group</taxon>
    </lineage>
</organism>
<gene>
    <name evidence="1" type="ORF">I5U67_10190</name>
</gene>
<dbReference type="RefSeq" id="WP_154264119.1">
    <property type="nucleotide sequence ID" value="NZ_CP040438.1"/>
</dbReference>
<protein>
    <submittedName>
        <fullName evidence="1">Uncharacterized protein</fullName>
    </submittedName>
</protein>
<dbReference type="EMBL" id="JADUNP010000017">
    <property type="protein sequence ID" value="MBH1652539.1"/>
    <property type="molecule type" value="Genomic_DNA"/>
</dbReference>
<evidence type="ECO:0000313" key="2">
    <source>
        <dbReference type="Proteomes" id="UP000625930"/>
    </source>
</evidence>
<proteinExistence type="predicted"/>